<dbReference type="KEGG" id="bbgw:UT28_C0001G0305"/>
<keyword evidence="6 8" id="KW-0472">Membrane</keyword>
<reference evidence="9 10" key="1">
    <citation type="journal article" date="2015" name="Nature">
        <title>rRNA introns, odd ribosomes, and small enigmatic genomes across a large radiation of phyla.</title>
        <authorList>
            <person name="Brown C.T."/>
            <person name="Hug L.A."/>
            <person name="Thomas B.C."/>
            <person name="Sharon I."/>
            <person name="Castelle C.J."/>
            <person name="Singh A."/>
            <person name="Wilkins M.J."/>
            <person name="Williams K.H."/>
            <person name="Banfield J.F."/>
        </authorList>
    </citation>
    <scope>NUCLEOTIDE SEQUENCE [LARGE SCALE GENOMIC DNA]</scope>
</reference>
<evidence type="ECO:0000256" key="3">
    <source>
        <dbReference type="ARBA" id="ARBA00022679"/>
    </source>
</evidence>
<feature type="transmembrane region" description="Helical" evidence="8">
    <location>
        <begin position="157"/>
        <end position="177"/>
    </location>
</feature>
<evidence type="ECO:0000256" key="2">
    <source>
        <dbReference type="ARBA" id="ARBA00022475"/>
    </source>
</evidence>
<evidence type="ECO:0000256" key="6">
    <source>
        <dbReference type="ARBA" id="ARBA00023136"/>
    </source>
</evidence>
<feature type="transmembrane region" description="Helical" evidence="8">
    <location>
        <begin position="87"/>
        <end position="103"/>
    </location>
</feature>
<feature type="transmembrane region" description="Helical" evidence="8">
    <location>
        <begin position="302"/>
        <end position="326"/>
    </location>
</feature>
<dbReference type="GO" id="GO:0046872">
    <property type="term" value="F:metal ion binding"/>
    <property type="evidence" value="ECO:0007669"/>
    <property type="project" value="UniProtKB-KW"/>
</dbReference>
<keyword evidence="5 8" id="KW-1133">Transmembrane helix</keyword>
<feature type="binding site" evidence="7">
    <location>
        <position position="181"/>
    </location>
    <ligand>
        <name>Mg(2+)</name>
        <dbReference type="ChEBI" id="CHEBI:18420"/>
    </ligand>
</feature>
<comment type="subcellular location">
    <subcellularLocation>
        <location evidence="1">Cell membrane</location>
        <topology evidence="1">Multi-pass membrane protein</topology>
    </subcellularLocation>
</comment>
<dbReference type="InterPro" id="IPR000715">
    <property type="entry name" value="Glycosyl_transferase_4"/>
</dbReference>
<dbReference type="GO" id="GO:0016780">
    <property type="term" value="F:phosphotransferase activity, for other substituted phosphate groups"/>
    <property type="evidence" value="ECO:0007669"/>
    <property type="project" value="InterPro"/>
</dbReference>
<dbReference type="PATRIC" id="fig|1618337.4.peg.301"/>
<dbReference type="EMBL" id="CP011213">
    <property type="protein sequence ID" value="AKM82114.1"/>
    <property type="molecule type" value="Genomic_DNA"/>
</dbReference>
<name>A0A0G4B2L2_9BACT</name>
<feature type="transmembrane region" description="Helical" evidence="8">
    <location>
        <begin position="49"/>
        <end position="67"/>
    </location>
</feature>
<evidence type="ECO:0000256" key="7">
    <source>
        <dbReference type="PIRSR" id="PIRSR600715-1"/>
    </source>
</evidence>
<evidence type="ECO:0000256" key="4">
    <source>
        <dbReference type="ARBA" id="ARBA00022692"/>
    </source>
</evidence>
<keyword evidence="2" id="KW-1003">Cell membrane</keyword>
<dbReference type="GO" id="GO:0009103">
    <property type="term" value="P:lipopolysaccharide biosynthetic process"/>
    <property type="evidence" value="ECO:0007669"/>
    <property type="project" value="TreeGrafter"/>
</dbReference>
<dbReference type="Pfam" id="PF00953">
    <property type="entry name" value="Glycos_transf_4"/>
    <property type="match status" value="1"/>
</dbReference>
<gene>
    <name evidence="9" type="ORF">UT28_C0001G0305</name>
</gene>
<feature type="transmembrane region" description="Helical" evidence="8">
    <location>
        <begin position="237"/>
        <end position="257"/>
    </location>
</feature>
<dbReference type="GO" id="GO:0071555">
    <property type="term" value="P:cell wall organization"/>
    <property type="evidence" value="ECO:0007669"/>
    <property type="project" value="TreeGrafter"/>
</dbReference>
<feature type="binding site" evidence="7">
    <location>
        <position position="241"/>
    </location>
    <ligand>
        <name>Mg(2+)</name>
        <dbReference type="ChEBI" id="CHEBI:18420"/>
    </ligand>
</feature>
<feature type="transmembrane region" description="Helical" evidence="8">
    <location>
        <begin position="6"/>
        <end position="28"/>
    </location>
</feature>
<organism evidence="9 10">
    <name type="scientific">Berkelbacteria bacterium GW2011_GWE1_39_12</name>
    <dbReference type="NCBI Taxonomy" id="1618337"/>
    <lineage>
        <taxon>Bacteria</taxon>
        <taxon>Candidatus Berkelbacteria</taxon>
    </lineage>
</organism>
<feature type="transmembrane region" description="Helical" evidence="8">
    <location>
        <begin position="115"/>
        <end position="137"/>
    </location>
</feature>
<comment type="cofactor">
    <cofactor evidence="7">
        <name>Mg(2+)</name>
        <dbReference type="ChEBI" id="CHEBI:18420"/>
    </cofactor>
</comment>
<sequence length="367" mass="39820">MVTSLYVAPFVVAALISGGLTYSVIKVAQKFGWADFPSPRKVHTTPTPRLGGVAIVVAFLCLAIGYNLVSTRLNFGSAHIFMFDKKLFGALLGILILLVIGVVDDIRGMKPWQKLIGHFLAAAMVVAFGVSTNYIRLPGGLHVELTNLVYPITLFTHTYHFVVFGDLLTVFWIVLMINTMNFLDGLDGLASGVSLIAGIAIFFLSLSLGQPAAALLAIIFSGAVFGFLPWNFNPAKIFMGDSGSMFLGYMLGVLSVISGGKLATAFLVLGIPLLDVVWVVLRRLTHGKSPFVADRMHLHHRLLAIGFSQRQAVVILYFAAAAFGVVAVLSGTEEKIQALFWLLGIMAILIIVLLILQWRRGRTSVQE</sequence>
<dbReference type="Proteomes" id="UP000035648">
    <property type="component" value="Chromosome"/>
</dbReference>
<evidence type="ECO:0000256" key="1">
    <source>
        <dbReference type="ARBA" id="ARBA00004651"/>
    </source>
</evidence>
<dbReference type="STRING" id="1618337.UT28_C0001G0305"/>
<dbReference type="PANTHER" id="PTHR22926:SF3">
    <property type="entry name" value="UNDECAPRENYL-PHOSPHATE ALPHA-N-ACETYLGLUCOSAMINYL 1-PHOSPHATE TRANSFERASE"/>
    <property type="match status" value="1"/>
</dbReference>
<keyword evidence="4 8" id="KW-0812">Transmembrane</keyword>
<evidence type="ECO:0000313" key="9">
    <source>
        <dbReference type="EMBL" id="AKM82114.1"/>
    </source>
</evidence>
<protein>
    <submittedName>
        <fullName evidence="9">Undecaprenyl-phosphate N-acetylglucosaminyl 1-phosphate transferase, UDP-N-acetylglucosamine:undecaprenyl-P N-acetylglucosaminyl 1-P transferase</fullName>
        <ecNumber evidence="9">2.7.8.-</ecNumber>
    </submittedName>
</protein>
<dbReference type="EC" id="2.7.8.-" evidence="9"/>
<dbReference type="AlphaFoldDB" id="A0A0G4B2L2"/>
<dbReference type="GO" id="GO:0005886">
    <property type="term" value="C:plasma membrane"/>
    <property type="evidence" value="ECO:0007669"/>
    <property type="project" value="UniProtKB-SubCell"/>
</dbReference>
<keyword evidence="7" id="KW-0479">Metal-binding</keyword>
<keyword evidence="7" id="KW-0460">Magnesium</keyword>
<accession>A0A0G4B2L2</accession>
<dbReference type="GO" id="GO:0044038">
    <property type="term" value="P:cell wall macromolecule biosynthetic process"/>
    <property type="evidence" value="ECO:0007669"/>
    <property type="project" value="TreeGrafter"/>
</dbReference>
<evidence type="ECO:0000313" key="10">
    <source>
        <dbReference type="Proteomes" id="UP000035648"/>
    </source>
</evidence>
<feature type="transmembrane region" description="Helical" evidence="8">
    <location>
        <begin position="212"/>
        <end position="230"/>
    </location>
</feature>
<dbReference type="PANTHER" id="PTHR22926">
    <property type="entry name" value="PHOSPHO-N-ACETYLMURAMOYL-PENTAPEPTIDE-TRANSFERASE"/>
    <property type="match status" value="1"/>
</dbReference>
<evidence type="ECO:0000256" key="5">
    <source>
        <dbReference type="ARBA" id="ARBA00022989"/>
    </source>
</evidence>
<dbReference type="CDD" id="cd06853">
    <property type="entry name" value="GT_WecA_like"/>
    <property type="match status" value="1"/>
</dbReference>
<evidence type="ECO:0000256" key="8">
    <source>
        <dbReference type="SAM" id="Phobius"/>
    </source>
</evidence>
<feature type="transmembrane region" description="Helical" evidence="8">
    <location>
        <begin position="189"/>
        <end position="206"/>
    </location>
</feature>
<proteinExistence type="predicted"/>
<keyword evidence="3 9" id="KW-0808">Transferase</keyword>
<feature type="transmembrane region" description="Helical" evidence="8">
    <location>
        <begin position="263"/>
        <end position="281"/>
    </location>
</feature>
<feature type="transmembrane region" description="Helical" evidence="8">
    <location>
        <begin position="338"/>
        <end position="356"/>
    </location>
</feature>